<keyword evidence="2" id="KW-1185">Reference proteome</keyword>
<comment type="caution">
    <text evidence="1">The sequence shown here is derived from an EMBL/GenBank/DDBJ whole genome shotgun (WGS) entry which is preliminary data.</text>
</comment>
<evidence type="ECO:0000313" key="1">
    <source>
        <dbReference type="EMBL" id="RIB25379.1"/>
    </source>
</evidence>
<dbReference type="OrthoDB" id="270318at2759"/>
<dbReference type="Proteomes" id="UP000266673">
    <property type="component" value="Unassembled WGS sequence"/>
</dbReference>
<protein>
    <submittedName>
        <fullName evidence="1">Uncharacterized protein</fullName>
    </submittedName>
</protein>
<evidence type="ECO:0000313" key="2">
    <source>
        <dbReference type="Proteomes" id="UP000266673"/>
    </source>
</evidence>
<accession>A0A397VWL8</accession>
<dbReference type="AlphaFoldDB" id="A0A397VWL8"/>
<organism evidence="1 2">
    <name type="scientific">Gigaspora rosea</name>
    <dbReference type="NCBI Taxonomy" id="44941"/>
    <lineage>
        <taxon>Eukaryota</taxon>
        <taxon>Fungi</taxon>
        <taxon>Fungi incertae sedis</taxon>
        <taxon>Mucoromycota</taxon>
        <taxon>Glomeromycotina</taxon>
        <taxon>Glomeromycetes</taxon>
        <taxon>Diversisporales</taxon>
        <taxon>Gigasporaceae</taxon>
        <taxon>Gigaspora</taxon>
    </lineage>
</organism>
<sequence length="381" mass="43736">MGMFKLYIQNELPTEILIFIFKRVRLPKNLTISCKWIAQLSKDPQLKAAWIIYQFGAAHCLFYAIKIGSSFLDVTVAQAIIAQGGILSRYFVQRLHMNFGAYDNKLIELKIAHGVGSSQLQKSQSIPWASDLPISVYIFLLKAASDIYKSDLRLKGNDMELFHFYAGGPQTIHYAPLILAKNIDQIKDLILRFKFIPLPPRSLVDLPKNNYQENITPEEYPPKDGHENRRQLNVIARSILICKEIVNLWKEIGYYEICYDVNDLVMQGALLIMFHSQPSSRWSIPDIKTINARLTELIEIGFQLTYCVILGILLVFEKRLEQIGKILLESFAEIKHESLVNLLHHCLMETNNSKLNSKSQPVLNFMHKLLNDSPKSNLIDF</sequence>
<gene>
    <name evidence="1" type="ORF">C2G38_2031080</name>
</gene>
<proteinExistence type="predicted"/>
<dbReference type="STRING" id="44941.A0A397VWL8"/>
<name>A0A397VWL8_9GLOM</name>
<reference evidence="1 2" key="1">
    <citation type="submission" date="2018-06" db="EMBL/GenBank/DDBJ databases">
        <title>Comparative genomics reveals the genomic features of Rhizophagus irregularis, R. cerebriforme, R. diaphanum and Gigaspora rosea, and their symbiotic lifestyle signature.</title>
        <authorList>
            <person name="Morin E."/>
            <person name="San Clemente H."/>
            <person name="Chen E.C.H."/>
            <person name="De La Providencia I."/>
            <person name="Hainaut M."/>
            <person name="Kuo A."/>
            <person name="Kohler A."/>
            <person name="Murat C."/>
            <person name="Tang N."/>
            <person name="Roy S."/>
            <person name="Loubradou J."/>
            <person name="Henrissat B."/>
            <person name="Grigoriev I.V."/>
            <person name="Corradi N."/>
            <person name="Roux C."/>
            <person name="Martin F.M."/>
        </authorList>
    </citation>
    <scope>NUCLEOTIDE SEQUENCE [LARGE SCALE GENOMIC DNA]</scope>
    <source>
        <strain evidence="1 2">DAOM 194757</strain>
    </source>
</reference>
<dbReference type="EMBL" id="QKWP01000176">
    <property type="protein sequence ID" value="RIB25379.1"/>
    <property type="molecule type" value="Genomic_DNA"/>
</dbReference>